<name>A0A6A2YYM3_HIBSY</name>
<evidence type="ECO:0000256" key="4">
    <source>
        <dbReference type="ARBA" id="ARBA00022605"/>
    </source>
</evidence>
<dbReference type="GO" id="GO:0009099">
    <property type="term" value="P:L-valine biosynthetic process"/>
    <property type="evidence" value="ECO:0007669"/>
    <property type="project" value="UniProtKB-UniRule"/>
</dbReference>
<dbReference type="GO" id="GO:0009097">
    <property type="term" value="P:isoleucine biosynthetic process"/>
    <property type="evidence" value="ECO:0007669"/>
    <property type="project" value="UniProtKB-UniRule"/>
</dbReference>
<comment type="catalytic activity">
    <reaction evidence="6">
        <text>2 pyruvate + H(+) = (2S)-2-acetolactate + CO2</text>
        <dbReference type="Rhea" id="RHEA:25249"/>
        <dbReference type="ChEBI" id="CHEBI:15361"/>
        <dbReference type="ChEBI" id="CHEBI:15378"/>
        <dbReference type="ChEBI" id="CHEBI:16526"/>
        <dbReference type="ChEBI" id="CHEBI:58476"/>
        <dbReference type="EC" id="2.2.1.6"/>
    </reaction>
</comment>
<dbReference type="InterPro" id="IPR004789">
    <property type="entry name" value="Acetalactate_synth_ssu"/>
</dbReference>
<dbReference type="NCBIfam" id="TIGR00119">
    <property type="entry name" value="acolac_sm"/>
    <property type="match status" value="1"/>
</dbReference>
<comment type="caution">
    <text evidence="8">The sequence shown here is derived from an EMBL/GenBank/DDBJ whole genome shotgun (WGS) entry which is preliminary data.</text>
</comment>
<evidence type="ECO:0000256" key="2">
    <source>
        <dbReference type="ARBA" id="ARBA00005025"/>
    </source>
</evidence>
<dbReference type="UniPathway" id="UPA00049">
    <property type="reaction ID" value="UER00059"/>
</dbReference>
<dbReference type="SUPFAM" id="SSF55021">
    <property type="entry name" value="ACT-like"/>
    <property type="match status" value="1"/>
</dbReference>
<keyword evidence="5 6" id="KW-0100">Branched-chain amino acid biosynthesis</keyword>
<comment type="pathway">
    <text evidence="2 6">Amino-acid biosynthesis; L-valine biosynthesis; L-valine from pyruvate: step 1/4.</text>
</comment>
<dbReference type="EMBL" id="VEPZ02001236">
    <property type="protein sequence ID" value="KAE8684694.1"/>
    <property type="molecule type" value="Genomic_DNA"/>
</dbReference>
<comment type="pathway">
    <text evidence="1 6">Amino-acid biosynthesis; L-isoleucine biosynthesis; L-isoleucine from 2-oxobutanoate: step 1/4.</text>
</comment>
<evidence type="ECO:0000313" key="8">
    <source>
        <dbReference type="EMBL" id="KAE8684694.1"/>
    </source>
</evidence>
<dbReference type="GO" id="GO:0005829">
    <property type="term" value="C:cytosol"/>
    <property type="evidence" value="ECO:0007669"/>
    <property type="project" value="TreeGrafter"/>
</dbReference>
<feature type="domain" description="ACT" evidence="7">
    <location>
        <begin position="107"/>
        <end position="185"/>
    </location>
</feature>
<accession>A0A6A2YYM3</accession>
<dbReference type="AlphaFoldDB" id="A0A6A2YYM3"/>
<evidence type="ECO:0000256" key="1">
    <source>
        <dbReference type="ARBA" id="ARBA00004974"/>
    </source>
</evidence>
<dbReference type="PROSITE" id="PS51671">
    <property type="entry name" value="ACT"/>
    <property type="match status" value="1"/>
</dbReference>
<evidence type="ECO:0000256" key="5">
    <source>
        <dbReference type="ARBA" id="ARBA00023304"/>
    </source>
</evidence>
<organism evidence="8 9">
    <name type="scientific">Hibiscus syriacus</name>
    <name type="common">Rose of Sharon</name>
    <dbReference type="NCBI Taxonomy" id="106335"/>
    <lineage>
        <taxon>Eukaryota</taxon>
        <taxon>Viridiplantae</taxon>
        <taxon>Streptophyta</taxon>
        <taxon>Embryophyta</taxon>
        <taxon>Tracheophyta</taxon>
        <taxon>Spermatophyta</taxon>
        <taxon>Magnoliopsida</taxon>
        <taxon>eudicotyledons</taxon>
        <taxon>Gunneridae</taxon>
        <taxon>Pentapetalae</taxon>
        <taxon>rosids</taxon>
        <taxon>malvids</taxon>
        <taxon>Malvales</taxon>
        <taxon>Malvaceae</taxon>
        <taxon>Malvoideae</taxon>
        <taxon>Hibiscus</taxon>
    </lineage>
</organism>
<dbReference type="GO" id="GO:0003984">
    <property type="term" value="F:acetolactate synthase activity"/>
    <property type="evidence" value="ECO:0007669"/>
    <property type="project" value="UniProtKB-UniRule"/>
</dbReference>
<keyword evidence="6" id="KW-0808">Transferase</keyword>
<dbReference type="UniPathway" id="UPA00047">
    <property type="reaction ID" value="UER00055"/>
</dbReference>
<comment type="function">
    <text evidence="6">Catalyzes the conversion of 2 pyruvate molecules into acetolactate in the first common step of the biosynthetic pathway of the branched-amino acids such as leucine, isoleucine, and valine.</text>
</comment>
<evidence type="ECO:0000259" key="7">
    <source>
        <dbReference type="PROSITE" id="PS51671"/>
    </source>
</evidence>
<dbReference type="GO" id="GO:1990610">
    <property type="term" value="F:acetolactate synthase regulator activity"/>
    <property type="evidence" value="ECO:0007669"/>
    <property type="project" value="UniProtKB-UniRule"/>
</dbReference>
<protein>
    <recommendedName>
        <fullName evidence="6">Acetolactate synthase small subunit</fullName>
        <shortName evidence="6">AHAS</shortName>
        <shortName evidence="6">ALS</shortName>
        <ecNumber evidence="6">2.2.1.6</ecNumber>
    </recommendedName>
    <alternativeName>
        <fullName evidence="6">Acetohydroxy-acid synthase small subunit</fullName>
    </alternativeName>
</protein>
<evidence type="ECO:0000313" key="9">
    <source>
        <dbReference type="Proteomes" id="UP000436088"/>
    </source>
</evidence>
<dbReference type="Pfam" id="PF10369">
    <property type="entry name" value="ALS_ss_C"/>
    <property type="match status" value="1"/>
</dbReference>
<dbReference type="PANTHER" id="PTHR30239:SF17">
    <property type="entry name" value="ACT DOMAIN-CONTAINING PROTEIN"/>
    <property type="match status" value="1"/>
</dbReference>
<keyword evidence="9" id="KW-1185">Reference proteome</keyword>
<keyword evidence="4 6" id="KW-0028">Amino-acid biosynthesis</keyword>
<gene>
    <name evidence="8" type="ORF">F3Y22_tig00111105pilonHSYRG00235</name>
</gene>
<dbReference type="EC" id="2.2.1.6" evidence="6"/>
<proteinExistence type="inferred from homology"/>
<dbReference type="PANTHER" id="PTHR30239">
    <property type="entry name" value="ACETOLACTATE SYNTHASE SMALL SUBUNIT"/>
    <property type="match status" value="1"/>
</dbReference>
<dbReference type="Pfam" id="PF22629">
    <property type="entry name" value="ACT_AHAS_ss"/>
    <property type="match status" value="1"/>
</dbReference>
<dbReference type="CDD" id="cd04878">
    <property type="entry name" value="ACT_AHAS"/>
    <property type="match status" value="1"/>
</dbReference>
<reference evidence="8" key="1">
    <citation type="submission" date="2019-09" db="EMBL/GenBank/DDBJ databases">
        <title>Draft genome information of white flower Hibiscus syriacus.</title>
        <authorList>
            <person name="Kim Y.-M."/>
        </authorList>
    </citation>
    <scope>NUCLEOTIDE SEQUENCE [LARGE SCALE GENOMIC DNA]</scope>
    <source>
        <strain evidence="8">YM2019G1</strain>
    </source>
</reference>
<evidence type="ECO:0000256" key="3">
    <source>
        <dbReference type="ARBA" id="ARBA00006341"/>
    </source>
</evidence>
<dbReference type="InterPro" id="IPR002912">
    <property type="entry name" value="ACT_dom"/>
</dbReference>
<sequence>MCTSEVTEDPGKMEAVQRNMSKFGIKELAKTGKSTVGVTGPSIMLRNINCLRREKMGETAPFWGFSAASYPDLEGRSTNGGVIRDAKLLVGGDANSYSKSTGIRSHTLSMIANDTPGVLNEVTGAISRRGNNIQDLLWSLVVGPAEKDSLSRITTVVPGTNETIGKLVQQLRKLVDLHEVRDMIRWFKE</sequence>
<dbReference type="InterPro" id="IPR019455">
    <property type="entry name" value="Acetolactate_synth_ssu_C"/>
</dbReference>
<dbReference type="Proteomes" id="UP000436088">
    <property type="component" value="Unassembled WGS sequence"/>
</dbReference>
<dbReference type="Gene3D" id="3.30.70.260">
    <property type="match status" value="1"/>
</dbReference>
<comment type="similarity">
    <text evidence="3 6">Belongs to the acetolactate synthase small subunit family.</text>
</comment>
<comment type="subunit">
    <text evidence="6">Dimer of large and small chains.</text>
</comment>
<dbReference type="InterPro" id="IPR045865">
    <property type="entry name" value="ACT-like_dom_sf"/>
</dbReference>
<dbReference type="InterPro" id="IPR054480">
    <property type="entry name" value="AHAS_small-like_ACT"/>
</dbReference>
<dbReference type="InterPro" id="IPR039557">
    <property type="entry name" value="AHAS_ACT"/>
</dbReference>
<evidence type="ECO:0000256" key="6">
    <source>
        <dbReference type="RuleBase" id="RU368092"/>
    </source>
</evidence>